<evidence type="ECO:0000313" key="2">
    <source>
        <dbReference type="EMBL" id="CDY24614.1"/>
    </source>
</evidence>
<dbReference type="PaxDb" id="3708-A0A078GH54"/>
<reference evidence="2 3" key="1">
    <citation type="journal article" date="2014" name="Science">
        <title>Plant genetics. Early allopolyploid evolution in the post-Neolithic Brassica napus oilseed genome.</title>
        <authorList>
            <person name="Chalhoub B."/>
            <person name="Denoeud F."/>
            <person name="Liu S."/>
            <person name="Parkin I.A."/>
            <person name="Tang H."/>
            <person name="Wang X."/>
            <person name="Chiquet J."/>
            <person name="Belcram H."/>
            <person name="Tong C."/>
            <person name="Samans B."/>
            <person name="Correa M."/>
            <person name="Da Silva C."/>
            <person name="Just J."/>
            <person name="Falentin C."/>
            <person name="Koh C.S."/>
            <person name="Le Clainche I."/>
            <person name="Bernard M."/>
            <person name="Bento P."/>
            <person name="Noel B."/>
            <person name="Labadie K."/>
            <person name="Alberti A."/>
            <person name="Charles M."/>
            <person name="Arnaud D."/>
            <person name="Guo H."/>
            <person name="Daviaud C."/>
            <person name="Alamery S."/>
            <person name="Jabbari K."/>
            <person name="Zhao M."/>
            <person name="Edger P.P."/>
            <person name="Chelaifa H."/>
            <person name="Tack D."/>
            <person name="Lassalle G."/>
            <person name="Mestiri I."/>
            <person name="Schnel N."/>
            <person name="Le Paslier M.C."/>
            <person name="Fan G."/>
            <person name="Renault V."/>
            <person name="Bayer P.E."/>
            <person name="Golicz A.A."/>
            <person name="Manoli S."/>
            <person name="Lee T.H."/>
            <person name="Thi V.H."/>
            <person name="Chalabi S."/>
            <person name="Hu Q."/>
            <person name="Fan C."/>
            <person name="Tollenaere R."/>
            <person name="Lu Y."/>
            <person name="Battail C."/>
            <person name="Shen J."/>
            <person name="Sidebottom C.H."/>
            <person name="Wang X."/>
            <person name="Canaguier A."/>
            <person name="Chauveau A."/>
            <person name="Berard A."/>
            <person name="Deniot G."/>
            <person name="Guan M."/>
            <person name="Liu Z."/>
            <person name="Sun F."/>
            <person name="Lim Y.P."/>
            <person name="Lyons E."/>
            <person name="Town C.D."/>
            <person name="Bancroft I."/>
            <person name="Wang X."/>
            <person name="Meng J."/>
            <person name="Ma J."/>
            <person name="Pires J.C."/>
            <person name="King G.J."/>
            <person name="Brunel D."/>
            <person name="Delourme R."/>
            <person name="Renard M."/>
            <person name="Aury J.M."/>
            <person name="Adams K.L."/>
            <person name="Batley J."/>
            <person name="Snowdon R.J."/>
            <person name="Tost J."/>
            <person name="Edwards D."/>
            <person name="Zhou Y."/>
            <person name="Hua W."/>
            <person name="Sharpe A.G."/>
            <person name="Paterson A.H."/>
            <person name="Guan C."/>
            <person name="Wincker P."/>
        </authorList>
    </citation>
    <scope>NUCLEOTIDE SEQUENCE [LARGE SCALE GENOMIC DNA]</scope>
    <source>
        <strain evidence="3">cv. Darmor-bzh</strain>
    </source>
</reference>
<proteinExistence type="predicted"/>
<dbReference type="EMBL" id="HG994369">
    <property type="protein sequence ID" value="CAF1932454.1"/>
    <property type="molecule type" value="Genomic_DNA"/>
</dbReference>
<dbReference type="EMBL" id="LK032161">
    <property type="protein sequence ID" value="CDY24614.1"/>
    <property type="molecule type" value="Genomic_DNA"/>
</dbReference>
<evidence type="ECO:0000313" key="3">
    <source>
        <dbReference type="Proteomes" id="UP000028999"/>
    </source>
</evidence>
<sequence>MSVALFHGVPSLVDESGDEEAMEPNARAYMKFMTLPLTHGGLYMMKLKTGPF</sequence>
<evidence type="ECO:0000313" key="1">
    <source>
        <dbReference type="EMBL" id="CAF1932454.1"/>
    </source>
</evidence>
<dbReference type="Gramene" id="CDY24614">
    <property type="protein sequence ID" value="CDY24614"/>
    <property type="gene ID" value="GSBRNA2T00026968001"/>
</dbReference>
<protein>
    <submittedName>
        <fullName evidence="1">(rape) hypothetical protein</fullName>
    </submittedName>
    <submittedName>
        <fullName evidence="2">BnaC05g32980D protein</fullName>
    </submittedName>
</protein>
<reference evidence="1" key="3">
    <citation type="submission" date="2021-01" db="EMBL/GenBank/DDBJ databases">
        <authorList>
            <consortium name="Genoscope - CEA"/>
            <person name="William W."/>
        </authorList>
    </citation>
    <scope>NUCLEOTIDE SEQUENCE</scope>
</reference>
<gene>
    <name evidence="2" type="primary">BnaC05g32980D</name>
    <name evidence="1" type="ORF">DARMORV10_C05P44990.1</name>
    <name evidence="2" type="ORF">GSBRNA2T00026968001</name>
</gene>
<accession>A0A078GH54</accession>
<name>A0A078GH54_BRANA</name>
<dbReference type="AlphaFoldDB" id="A0A078GH54"/>
<dbReference type="Proteomes" id="UP000028999">
    <property type="component" value="Unassembled WGS sequence"/>
</dbReference>
<dbReference type="Proteomes" id="UP001295469">
    <property type="component" value="Chromosome C05"/>
</dbReference>
<organism evidence="2 3">
    <name type="scientific">Brassica napus</name>
    <name type="common">Rape</name>
    <dbReference type="NCBI Taxonomy" id="3708"/>
    <lineage>
        <taxon>Eukaryota</taxon>
        <taxon>Viridiplantae</taxon>
        <taxon>Streptophyta</taxon>
        <taxon>Embryophyta</taxon>
        <taxon>Tracheophyta</taxon>
        <taxon>Spermatophyta</taxon>
        <taxon>Magnoliopsida</taxon>
        <taxon>eudicotyledons</taxon>
        <taxon>Gunneridae</taxon>
        <taxon>Pentapetalae</taxon>
        <taxon>rosids</taxon>
        <taxon>malvids</taxon>
        <taxon>Brassicales</taxon>
        <taxon>Brassicaceae</taxon>
        <taxon>Brassiceae</taxon>
        <taxon>Brassica</taxon>
    </lineage>
</organism>
<keyword evidence="3" id="KW-1185">Reference proteome</keyword>
<reference evidence="2" key="2">
    <citation type="submission" date="2014-06" db="EMBL/GenBank/DDBJ databases">
        <authorList>
            <person name="Genoscope - CEA"/>
        </authorList>
    </citation>
    <scope>NUCLEOTIDE SEQUENCE</scope>
</reference>